<feature type="region of interest" description="Disordered" evidence="1">
    <location>
        <begin position="239"/>
        <end position="304"/>
    </location>
</feature>
<feature type="compositionally biased region" description="Polar residues" evidence="1">
    <location>
        <begin position="597"/>
        <end position="622"/>
    </location>
</feature>
<evidence type="ECO:0000256" key="1">
    <source>
        <dbReference type="SAM" id="MobiDB-lite"/>
    </source>
</evidence>
<feature type="signal peptide" evidence="3">
    <location>
        <begin position="1"/>
        <end position="35"/>
    </location>
</feature>
<evidence type="ECO:0000313" key="4">
    <source>
        <dbReference type="EMBL" id="CAK7274693.1"/>
    </source>
</evidence>
<comment type="caution">
    <text evidence="4">The sequence shown here is derived from an EMBL/GenBank/DDBJ whole genome shotgun (WGS) entry which is preliminary data.</text>
</comment>
<feature type="compositionally biased region" description="Polar residues" evidence="1">
    <location>
        <begin position="707"/>
        <end position="725"/>
    </location>
</feature>
<keyword evidence="2" id="KW-0472">Membrane</keyword>
<feature type="region of interest" description="Disordered" evidence="1">
    <location>
        <begin position="444"/>
        <end position="467"/>
    </location>
</feature>
<evidence type="ECO:0000313" key="5">
    <source>
        <dbReference type="Proteomes" id="UP001642501"/>
    </source>
</evidence>
<feature type="compositionally biased region" description="Low complexity" evidence="1">
    <location>
        <begin position="628"/>
        <end position="644"/>
    </location>
</feature>
<protein>
    <submittedName>
        <fullName evidence="4">Uncharacterized protein</fullName>
    </submittedName>
</protein>
<feature type="transmembrane region" description="Helical" evidence="2">
    <location>
        <begin position="311"/>
        <end position="337"/>
    </location>
</feature>
<dbReference type="Proteomes" id="UP001642501">
    <property type="component" value="Unassembled WGS sequence"/>
</dbReference>
<feature type="chain" id="PRO_5045039394" evidence="3">
    <location>
        <begin position="36"/>
        <end position="815"/>
    </location>
</feature>
<sequence>MFIQYNLRLQRHQYSLPPTAFFSLIFCILLHHTSAAALVTSEEQDPARTAFAATPAFLPKPAAPLATTTVPYRLLNVQSWPLPTEEPVALATMMLEAVTSPADLRRFLVRNGARVDRFNTICGYIGGDPELPATCSAGSHCVLDSEHSAVGCCPNGVDICTTGVFTGCVDGNSGVGKTEVNPYVYTCSTGSVCYKNTFPGGYFQYGCGSASTMGQSVAAVALGKPTLIISSERVSFTGTHRTKSSSTKSSLKTSSTKSSSSTTSTLTTKSSASISPVSSTSVSSHSPSTGLSSSSDPGNETNAGSKVGSGAGVIIGATISGIAGLVALIAITIFFCWKRRRGAVSRKGPAGFRTASGNFQPIQSNPDDYESALNPDMTLDSNATGIFMRISAGGPFSPQLPEAGEYKTPFQPGSESENITWPTPAIGPNKMSAPAGTGATARAASLALSRRSSGGTSSILSRDAPQRHSYRGVVTNATVSGAGSAPTSSLLSRVASKKAVYTQISQQSPYDDIGVNSPLQHAFSDNVAVFASDSTRKGRAVDGDNDRINPDQLPLSRELDEYLRGPQDTLDRICEEDDLDDPGCSSNMNVSTANVKQDVCTTSRTEDSFSPQTNRADATSDGTVGALSSGNCSTSSSSVEPTSHSTRESGGTAFDDSTLSGTKRGSSGVLPVGENPHSNQPQLIPLELRGGGSSGVGSPTPSEVSSCTTDGTTKGTVSLTGMRNSEASDHGLEAGHRSGAASRSDDQLSLDMTSPSLSLDGQMIIGEARRVYVGSVSPPAAALATGAPLLSPPASPPMRPLWQQNRQKSRKLTWS</sequence>
<feature type="region of interest" description="Disordered" evidence="1">
    <location>
        <begin position="597"/>
        <end position="754"/>
    </location>
</feature>
<feature type="region of interest" description="Disordered" evidence="1">
    <location>
        <begin position="783"/>
        <end position="815"/>
    </location>
</feature>
<feature type="compositionally biased region" description="Low complexity" evidence="1">
    <location>
        <begin position="244"/>
        <end position="295"/>
    </location>
</feature>
<keyword evidence="2" id="KW-1133">Transmembrane helix</keyword>
<dbReference type="EMBL" id="CAWUOM010000178">
    <property type="protein sequence ID" value="CAK7274693.1"/>
    <property type="molecule type" value="Genomic_DNA"/>
</dbReference>
<feature type="compositionally biased region" description="Polar residues" evidence="1">
    <location>
        <begin position="655"/>
        <end position="665"/>
    </location>
</feature>
<feature type="compositionally biased region" description="Pro residues" evidence="1">
    <location>
        <begin position="790"/>
        <end position="799"/>
    </location>
</feature>
<organism evidence="4 5">
    <name type="scientific">Sporothrix epigloea</name>
    <dbReference type="NCBI Taxonomy" id="1892477"/>
    <lineage>
        <taxon>Eukaryota</taxon>
        <taxon>Fungi</taxon>
        <taxon>Dikarya</taxon>
        <taxon>Ascomycota</taxon>
        <taxon>Pezizomycotina</taxon>
        <taxon>Sordariomycetes</taxon>
        <taxon>Sordariomycetidae</taxon>
        <taxon>Ophiostomatales</taxon>
        <taxon>Ophiostomataceae</taxon>
        <taxon>Sporothrix</taxon>
    </lineage>
</organism>
<accession>A0ABP0E488</accession>
<keyword evidence="3" id="KW-0732">Signal</keyword>
<gene>
    <name evidence="4" type="ORF">SEPCBS57363_006293</name>
</gene>
<feature type="compositionally biased region" description="Basic and acidic residues" evidence="1">
    <location>
        <begin position="537"/>
        <end position="549"/>
    </location>
</feature>
<feature type="compositionally biased region" description="Basic and acidic residues" evidence="1">
    <location>
        <begin position="726"/>
        <end position="736"/>
    </location>
</feature>
<keyword evidence="5" id="KW-1185">Reference proteome</keyword>
<name>A0ABP0E488_9PEZI</name>
<evidence type="ECO:0000256" key="3">
    <source>
        <dbReference type="SAM" id="SignalP"/>
    </source>
</evidence>
<proteinExistence type="predicted"/>
<evidence type="ECO:0000256" key="2">
    <source>
        <dbReference type="SAM" id="Phobius"/>
    </source>
</evidence>
<feature type="compositionally biased region" description="Low complexity" evidence="1">
    <location>
        <begin position="444"/>
        <end position="462"/>
    </location>
</feature>
<reference evidence="4 5" key="1">
    <citation type="submission" date="2024-01" db="EMBL/GenBank/DDBJ databases">
        <authorList>
            <person name="Allen C."/>
            <person name="Tagirdzhanova G."/>
        </authorList>
    </citation>
    <scope>NUCLEOTIDE SEQUENCE [LARGE SCALE GENOMIC DNA]</scope>
    <source>
        <strain evidence="4 5">CBS 573.63</strain>
    </source>
</reference>
<feature type="compositionally biased region" description="Low complexity" evidence="1">
    <location>
        <begin position="696"/>
        <end position="706"/>
    </location>
</feature>
<keyword evidence="2" id="KW-0812">Transmembrane</keyword>
<feature type="region of interest" description="Disordered" evidence="1">
    <location>
        <begin position="537"/>
        <end position="562"/>
    </location>
</feature>